<reference evidence="3 4" key="1">
    <citation type="journal article" date="2006" name="PLoS Genet.">
        <title>Secrets of soil survival revealed by the genome sequence of Arthrobacter aurescens TC1.</title>
        <authorList>
            <person name="Mongodin E.F."/>
            <person name="Shapir N."/>
            <person name="Daugherty S.C."/>
            <person name="DeBoy R.T."/>
            <person name="Emerson J.B."/>
            <person name="Shvartzbeyn A."/>
            <person name="Radune D."/>
            <person name="Vamathevan J."/>
            <person name="Riggs F."/>
            <person name="Grinberg V."/>
            <person name="Khouri H."/>
            <person name="Wackett L.P."/>
            <person name="Nelson K.E."/>
            <person name="Sadowsky M.J."/>
        </authorList>
    </citation>
    <scope>NUCLEOTIDE SEQUENCE [LARGE SCALE GENOMIC DNA]</scope>
    <source>
        <strain evidence="3 4">TC1</strain>
    </source>
</reference>
<organism evidence="3 4">
    <name type="scientific">Paenarthrobacter aurescens (strain TC1)</name>
    <dbReference type="NCBI Taxonomy" id="290340"/>
    <lineage>
        <taxon>Bacteria</taxon>
        <taxon>Bacillati</taxon>
        <taxon>Actinomycetota</taxon>
        <taxon>Actinomycetes</taxon>
        <taxon>Micrococcales</taxon>
        <taxon>Micrococcaceae</taxon>
        <taxon>Paenarthrobacter</taxon>
    </lineage>
</organism>
<evidence type="ECO:0000256" key="1">
    <source>
        <dbReference type="SAM" id="MobiDB-lite"/>
    </source>
</evidence>
<dbReference type="PANTHER" id="PTHR13696">
    <property type="entry name" value="P-LOOP CONTAINING NUCLEOSIDE TRIPHOSPHATE HYDROLASE"/>
    <property type="match status" value="1"/>
</dbReference>
<proteinExistence type="predicted"/>
<dbReference type="SUPFAM" id="SSF52540">
    <property type="entry name" value="P-loop containing nucleoside triphosphate hydrolases"/>
    <property type="match status" value="1"/>
</dbReference>
<dbReference type="Pfam" id="PF13614">
    <property type="entry name" value="AAA_31"/>
    <property type="match status" value="1"/>
</dbReference>
<gene>
    <name evidence="3" type="ordered locus">AAur_pTC10001</name>
</gene>
<name>A1RCB3_PAEAT</name>
<dbReference type="EMBL" id="CP000475">
    <property type="protein sequence ID" value="ABM10428.1"/>
    <property type="molecule type" value="Genomic_DNA"/>
</dbReference>
<feature type="domain" description="AAA" evidence="2">
    <location>
        <begin position="65"/>
        <end position="248"/>
    </location>
</feature>
<dbReference type="InterPro" id="IPR050678">
    <property type="entry name" value="DNA_Partitioning_ATPase"/>
</dbReference>
<evidence type="ECO:0000313" key="3">
    <source>
        <dbReference type="EMBL" id="ABM10428.1"/>
    </source>
</evidence>
<dbReference type="InterPro" id="IPR025669">
    <property type="entry name" value="AAA_dom"/>
</dbReference>
<protein>
    <submittedName>
        <fullName evidence="3">ATPase, ParA-family</fullName>
    </submittedName>
</protein>
<dbReference type="CDD" id="cd02042">
    <property type="entry name" value="ParAB_family"/>
    <property type="match status" value="1"/>
</dbReference>
<dbReference type="InterPro" id="IPR027417">
    <property type="entry name" value="P-loop_NTPase"/>
</dbReference>
<keyword evidence="3" id="KW-0614">Plasmid</keyword>
<feature type="region of interest" description="Disordered" evidence="1">
    <location>
        <begin position="1"/>
        <end position="54"/>
    </location>
</feature>
<sequence length="373" mass="40511">MADSAALQSLPAVLPPLPPRTTARRYRVSLPPRDSALRHHRKSPGSETHPGGVFPMALTQDVLSRVITFANGKGGVGKTTTSTNFAGLCSAAGWRTLFIEFDPQGDAGDDLGYKRSEENDQGAHMLEVLDAHKPLQPVIRDVRPNLDVIPMGREALKHIVEIVEGKERRGTEFRLMLAEALAPIAKDYDLIVIDTPPATGTSPAILQLVLGASRWVIIPTKSDRSSIGNVRELAAEMEAVRHANPHIEVLGVVPFDFDRQATRILRNAVEDIEAVLDGAASLFTDEAGEVITIRHSSAAIDARTAGKLVHELAEIATEEEAGEPWWKALQEGRRPERIPGSVGALADDHLLLTNAIITRIGRFEESMDQEVSA</sequence>
<dbReference type="HOGENOM" id="CLU_037612_4_1_11"/>
<dbReference type="PANTHER" id="PTHR13696:SF52">
    <property type="entry name" value="PARA FAMILY PROTEIN CT_582"/>
    <property type="match status" value="1"/>
</dbReference>
<dbReference type="KEGG" id="aau:AAur_pTC10001"/>
<keyword evidence="4" id="KW-1185">Reference proteome</keyword>
<feature type="compositionally biased region" description="Low complexity" evidence="1">
    <location>
        <begin position="1"/>
        <end position="12"/>
    </location>
</feature>
<geneLocation type="plasmid" evidence="3 4">
    <name>pTC1</name>
</geneLocation>
<dbReference type="Proteomes" id="UP000000637">
    <property type="component" value="Plasmid pTC1"/>
</dbReference>
<dbReference type="AlphaFoldDB" id="A1RCB3"/>
<dbReference type="Gene3D" id="3.40.50.300">
    <property type="entry name" value="P-loop containing nucleotide triphosphate hydrolases"/>
    <property type="match status" value="1"/>
</dbReference>
<evidence type="ECO:0000313" key="4">
    <source>
        <dbReference type="Proteomes" id="UP000000637"/>
    </source>
</evidence>
<evidence type="ECO:0000259" key="2">
    <source>
        <dbReference type="Pfam" id="PF13614"/>
    </source>
</evidence>
<accession>A1RCB3</accession>